<dbReference type="RefSeq" id="WP_252439683.1">
    <property type="nucleotide sequence ID" value="NZ_JAGSOV010000036.1"/>
</dbReference>
<feature type="chain" id="PRO_5046191393" evidence="2">
    <location>
        <begin position="30"/>
        <end position="61"/>
    </location>
</feature>
<gene>
    <name evidence="3" type="ORF">KDL28_16690</name>
</gene>
<dbReference type="Proteomes" id="UP001165283">
    <property type="component" value="Unassembled WGS sequence"/>
</dbReference>
<organism evidence="3 4">
    <name type="scientific">Pseudonocardia humida</name>
    <dbReference type="NCBI Taxonomy" id="2800819"/>
    <lineage>
        <taxon>Bacteria</taxon>
        <taxon>Bacillati</taxon>
        <taxon>Actinomycetota</taxon>
        <taxon>Actinomycetes</taxon>
        <taxon>Pseudonocardiales</taxon>
        <taxon>Pseudonocardiaceae</taxon>
        <taxon>Pseudonocardia</taxon>
    </lineage>
</organism>
<evidence type="ECO:0000313" key="3">
    <source>
        <dbReference type="EMBL" id="MCO1656698.1"/>
    </source>
</evidence>
<evidence type="ECO:0000256" key="1">
    <source>
        <dbReference type="SAM" id="MobiDB-lite"/>
    </source>
</evidence>
<keyword evidence="2" id="KW-0732">Signal</keyword>
<sequence length="61" mass="6093">MSSGRRTTAAVLAGLAIALGVATATPAAAAEPTGTPVTDREYGTDGTRVTGTDPVTFDRDL</sequence>
<proteinExistence type="predicted"/>
<name>A0ABT1A118_9PSEU</name>
<reference evidence="3" key="1">
    <citation type="submission" date="2021-04" db="EMBL/GenBank/DDBJ databases">
        <title>Pseudonocardia sp. nov., isolated from sandy soil of mangrove forest.</title>
        <authorList>
            <person name="Zan Z."/>
            <person name="Huang R."/>
            <person name="Liu W."/>
        </authorList>
    </citation>
    <scope>NUCLEOTIDE SEQUENCE</scope>
    <source>
        <strain evidence="3">S2-4</strain>
    </source>
</reference>
<keyword evidence="4" id="KW-1185">Reference proteome</keyword>
<comment type="caution">
    <text evidence="3">The sequence shown here is derived from an EMBL/GenBank/DDBJ whole genome shotgun (WGS) entry which is preliminary data.</text>
</comment>
<feature type="compositionally biased region" description="Low complexity" evidence="1">
    <location>
        <begin position="24"/>
        <end position="37"/>
    </location>
</feature>
<evidence type="ECO:0000256" key="2">
    <source>
        <dbReference type="SAM" id="SignalP"/>
    </source>
</evidence>
<accession>A0ABT1A118</accession>
<evidence type="ECO:0000313" key="4">
    <source>
        <dbReference type="Proteomes" id="UP001165283"/>
    </source>
</evidence>
<feature type="region of interest" description="Disordered" evidence="1">
    <location>
        <begin position="24"/>
        <end position="61"/>
    </location>
</feature>
<protein>
    <submittedName>
        <fullName evidence="3">Uncharacterized protein</fullName>
    </submittedName>
</protein>
<dbReference type="EMBL" id="JAGSOV010000036">
    <property type="protein sequence ID" value="MCO1656698.1"/>
    <property type="molecule type" value="Genomic_DNA"/>
</dbReference>
<feature type="signal peptide" evidence="2">
    <location>
        <begin position="1"/>
        <end position="29"/>
    </location>
</feature>